<accession>D2QY01</accession>
<dbReference type="Gene3D" id="3.40.50.300">
    <property type="entry name" value="P-loop containing nucleotide triphosphate hydrolases"/>
    <property type="match status" value="1"/>
</dbReference>
<keyword evidence="2" id="KW-0067">ATP-binding</keyword>
<dbReference type="eggNOG" id="COG0464">
    <property type="taxonomic scope" value="Bacteria"/>
</dbReference>
<dbReference type="InterPro" id="IPR027417">
    <property type="entry name" value="P-loop_NTPase"/>
</dbReference>
<dbReference type="HOGENOM" id="CLU_023673_0_0_0"/>
<dbReference type="InterPro" id="IPR003959">
    <property type="entry name" value="ATPase_AAA_core"/>
</dbReference>
<evidence type="ECO:0000256" key="3">
    <source>
        <dbReference type="ARBA" id="ARBA00038088"/>
    </source>
</evidence>
<dbReference type="OrthoDB" id="9806903at2"/>
<dbReference type="Proteomes" id="UP000001887">
    <property type="component" value="Chromosome"/>
</dbReference>
<reference evidence="6 7" key="1">
    <citation type="journal article" date="2009" name="Stand. Genomic Sci.">
        <title>Complete genome sequence of Pirellula staleyi type strain (ATCC 27377).</title>
        <authorList>
            <person name="Clum A."/>
            <person name="Tindall B.J."/>
            <person name="Sikorski J."/>
            <person name="Ivanova N."/>
            <person name="Mavrommatis K."/>
            <person name="Lucas S."/>
            <person name="Glavina del Rio T."/>
            <person name="Nolan M."/>
            <person name="Chen F."/>
            <person name="Tice H."/>
            <person name="Pitluck S."/>
            <person name="Cheng J.F."/>
            <person name="Chertkov O."/>
            <person name="Brettin T."/>
            <person name="Han C."/>
            <person name="Detter J.C."/>
            <person name="Kuske C."/>
            <person name="Bruce D."/>
            <person name="Goodwin L."/>
            <person name="Ovchinikova G."/>
            <person name="Pati A."/>
            <person name="Mikhailova N."/>
            <person name="Chen A."/>
            <person name="Palaniappan K."/>
            <person name="Land M."/>
            <person name="Hauser L."/>
            <person name="Chang Y.J."/>
            <person name="Jeffries C.D."/>
            <person name="Chain P."/>
            <person name="Rohde M."/>
            <person name="Goker M."/>
            <person name="Bristow J."/>
            <person name="Eisen J.A."/>
            <person name="Markowitz V."/>
            <person name="Hugenholtz P."/>
            <person name="Kyrpides N.C."/>
            <person name="Klenk H.P."/>
            <person name="Lapidus A."/>
        </authorList>
    </citation>
    <scope>NUCLEOTIDE SEQUENCE [LARGE SCALE GENOMIC DNA]</scope>
    <source>
        <strain evidence="7">ATCC 27377 / DSM 6068 / ICPB 4128</strain>
    </source>
</reference>
<dbReference type="InterPro" id="IPR052381">
    <property type="entry name" value="AAA_domain_protein"/>
</dbReference>
<dbReference type="EMBL" id="CP001848">
    <property type="protein sequence ID" value="ADB18078.1"/>
    <property type="molecule type" value="Genomic_DNA"/>
</dbReference>
<dbReference type="PANTHER" id="PTHR42960:SF1">
    <property type="entry name" value="YCF46 PROTEIN"/>
    <property type="match status" value="1"/>
</dbReference>
<dbReference type="InterPro" id="IPR003593">
    <property type="entry name" value="AAA+_ATPase"/>
</dbReference>
<feature type="domain" description="AAA+ ATPase" evidence="5">
    <location>
        <begin position="256"/>
        <end position="391"/>
    </location>
</feature>
<sequence length="496" mass="54215">MSLATQLQEHIAAAFSGLWIESHEHSDALTEIRQMCEQQQPAWHMATWDIESGLVIAAQSSPTESGGQDPLAAIRSINGLATPDGTAILVLQNFHRFLQSAEIVQALARQIVAGKQNRTILVILAPIVQIPVELEKLFVVMEHELPSREQLRSIAQEVATEEGELPSGAGLDRVLDAAVGLTRHEAENAFSLSLVRHGRIEPQPLWELKSQQLKKSGLLQLHRSEQDFQSLGGLQALKAFCKRSLLHTSQRQPHKRPRGVLLLGVPGTGKSAFAKALGHETGRPTLTLDIGALMGSLVGQSESNIRQALKIADAMSPCILFADEIEKSLSGVGSSGDSGVSARLFGSLLTWMNDHTSDVYLVATCNDISRLPPEFSRAERFDGVFFLNLPGEEERQAIWRLYLHQFDLDARQRLPPDEGWTGAEIRACCRLASILDLPLIQAAQNVVPVAVTAAESVSKLRAWASGRCLSADQPGIYRCAAETKARRKVSRDPSQN</sequence>
<dbReference type="KEGG" id="psl:Psta_3414"/>
<evidence type="ECO:0000256" key="4">
    <source>
        <dbReference type="ARBA" id="ARBA00040480"/>
    </source>
</evidence>
<evidence type="ECO:0000313" key="6">
    <source>
        <dbReference type="EMBL" id="ADB18078.1"/>
    </source>
</evidence>
<protein>
    <recommendedName>
        <fullName evidence="4">Uncharacterized AAA domain-containing protein ycf46</fullName>
    </recommendedName>
</protein>
<name>D2QY01_PIRSD</name>
<evidence type="ECO:0000256" key="2">
    <source>
        <dbReference type="ARBA" id="ARBA00022840"/>
    </source>
</evidence>
<dbReference type="STRING" id="530564.Psta_3414"/>
<dbReference type="GO" id="GO:0016887">
    <property type="term" value="F:ATP hydrolysis activity"/>
    <property type="evidence" value="ECO:0007669"/>
    <property type="project" value="InterPro"/>
</dbReference>
<evidence type="ECO:0000259" key="5">
    <source>
        <dbReference type="SMART" id="SM00382"/>
    </source>
</evidence>
<keyword evidence="7" id="KW-1185">Reference proteome</keyword>
<dbReference type="PANTHER" id="PTHR42960">
    <property type="entry name" value="YCF46 PROTEIN"/>
    <property type="match status" value="1"/>
</dbReference>
<evidence type="ECO:0000313" key="7">
    <source>
        <dbReference type="Proteomes" id="UP000001887"/>
    </source>
</evidence>
<dbReference type="AlphaFoldDB" id="D2QY01"/>
<dbReference type="Pfam" id="PF00004">
    <property type="entry name" value="AAA"/>
    <property type="match status" value="1"/>
</dbReference>
<proteinExistence type="inferred from homology"/>
<dbReference type="SUPFAM" id="SSF52540">
    <property type="entry name" value="P-loop containing nucleoside triphosphate hydrolases"/>
    <property type="match status" value="1"/>
</dbReference>
<gene>
    <name evidence="6" type="ordered locus">Psta_3414</name>
</gene>
<organism evidence="6 7">
    <name type="scientific">Pirellula staleyi (strain ATCC 27377 / DSM 6068 / ICPB 4128)</name>
    <name type="common">Pirella staleyi</name>
    <dbReference type="NCBI Taxonomy" id="530564"/>
    <lineage>
        <taxon>Bacteria</taxon>
        <taxon>Pseudomonadati</taxon>
        <taxon>Planctomycetota</taxon>
        <taxon>Planctomycetia</taxon>
        <taxon>Pirellulales</taxon>
        <taxon>Pirellulaceae</taxon>
        <taxon>Pirellula</taxon>
    </lineage>
</organism>
<dbReference type="SMART" id="SM00382">
    <property type="entry name" value="AAA"/>
    <property type="match status" value="1"/>
</dbReference>
<evidence type="ECO:0000256" key="1">
    <source>
        <dbReference type="ARBA" id="ARBA00022741"/>
    </source>
</evidence>
<keyword evidence="1" id="KW-0547">Nucleotide-binding</keyword>
<comment type="similarity">
    <text evidence="3">Belongs to the AAA ATPase family. Highly divergent.</text>
</comment>
<dbReference type="GO" id="GO:0005524">
    <property type="term" value="F:ATP binding"/>
    <property type="evidence" value="ECO:0007669"/>
    <property type="project" value="UniProtKB-KW"/>
</dbReference>